<reference evidence="2 3" key="1">
    <citation type="journal article" date="2018" name="Sci. Rep.">
        <title>Rhizobium tumorigenes sp. nov., a novel plant tumorigenic bacterium isolated from cane gall tumors on thornless blackberry.</title>
        <authorList>
            <person name="Kuzmanovi N."/>
            <person name="Smalla K."/>
            <person name="Gronow S."/>
            <person name="PuBawska J."/>
        </authorList>
    </citation>
    <scope>NUCLEOTIDE SEQUENCE [LARGE SCALE GENOMIC DNA]</scope>
    <source>
        <strain evidence="2 3">1078</strain>
    </source>
</reference>
<dbReference type="RefSeq" id="WP_111220344.1">
    <property type="nucleotide sequence ID" value="NZ_CP117255.1"/>
</dbReference>
<keyword evidence="3" id="KW-1185">Reference proteome</keyword>
<organism evidence="2 3">
    <name type="scientific">Rhizobium tumorigenes</name>
    <dbReference type="NCBI Taxonomy" id="2041385"/>
    <lineage>
        <taxon>Bacteria</taxon>
        <taxon>Pseudomonadati</taxon>
        <taxon>Pseudomonadota</taxon>
        <taxon>Alphaproteobacteria</taxon>
        <taxon>Hyphomicrobiales</taxon>
        <taxon>Rhizobiaceae</taxon>
        <taxon>Rhizobium/Agrobacterium group</taxon>
        <taxon>Rhizobium</taxon>
    </lineage>
</organism>
<dbReference type="EMBL" id="CP117255">
    <property type="protein sequence ID" value="WFR96243.1"/>
    <property type="molecule type" value="Genomic_DNA"/>
</dbReference>
<sequence>MEDGKHWYFSKTIWGALLAIGSSVLQMKGLQLGAADQATIVNSAVSIAGAVGGLLAVYGRISASTAIKAS</sequence>
<evidence type="ECO:0000256" key="1">
    <source>
        <dbReference type="SAM" id="Phobius"/>
    </source>
</evidence>
<dbReference type="KEGG" id="rtu:PR017_03640"/>
<evidence type="ECO:0008006" key="4">
    <source>
        <dbReference type="Google" id="ProtNLM"/>
    </source>
</evidence>
<name>A0AAF1KH46_9HYPH</name>
<accession>A0AAF1KH46</accession>
<keyword evidence="1" id="KW-0472">Membrane</keyword>
<dbReference type="Proteomes" id="UP000249499">
    <property type="component" value="Chromosome"/>
</dbReference>
<protein>
    <recommendedName>
        <fullName evidence="4">Holin</fullName>
    </recommendedName>
</protein>
<keyword evidence="1" id="KW-1133">Transmembrane helix</keyword>
<feature type="transmembrane region" description="Helical" evidence="1">
    <location>
        <begin position="7"/>
        <end position="27"/>
    </location>
</feature>
<evidence type="ECO:0000313" key="3">
    <source>
        <dbReference type="Proteomes" id="UP000249499"/>
    </source>
</evidence>
<keyword evidence="1" id="KW-0812">Transmembrane</keyword>
<dbReference type="AlphaFoldDB" id="A0AAF1KH46"/>
<proteinExistence type="predicted"/>
<gene>
    <name evidence="2" type="ORF">PR017_03640</name>
</gene>
<feature type="transmembrane region" description="Helical" evidence="1">
    <location>
        <begin position="39"/>
        <end position="58"/>
    </location>
</feature>
<reference evidence="3" key="2">
    <citation type="journal article" date="2023" name="MicrobiologyOpen">
        <title>Genomics of the tumorigenes clade of the family Rhizobiaceae and description of Rhizobium rhododendri sp. nov.</title>
        <authorList>
            <person name="Kuzmanovic N."/>
            <person name="diCenzo G.C."/>
            <person name="Bunk B."/>
            <person name="Sproeer C."/>
            <person name="Fruehling A."/>
            <person name="Neumann-Schaal M."/>
            <person name="Overmann J."/>
            <person name="Smalla K."/>
        </authorList>
    </citation>
    <scope>NUCLEOTIDE SEQUENCE [LARGE SCALE GENOMIC DNA]</scope>
    <source>
        <strain evidence="3">1078</strain>
    </source>
</reference>
<evidence type="ECO:0000313" key="2">
    <source>
        <dbReference type="EMBL" id="WFR96243.1"/>
    </source>
</evidence>